<evidence type="ECO:0000256" key="10">
    <source>
        <dbReference type="ARBA" id="ARBA00022989"/>
    </source>
</evidence>
<evidence type="ECO:0000256" key="2">
    <source>
        <dbReference type="ARBA" id="ARBA00004377"/>
    </source>
</evidence>
<keyword evidence="10 12" id="KW-1133">Transmembrane helix</keyword>
<dbReference type="GO" id="GO:0005886">
    <property type="term" value="C:plasma membrane"/>
    <property type="evidence" value="ECO:0007669"/>
    <property type="project" value="UniProtKB-SubCell"/>
</dbReference>
<accession>A0A2K9LSH3</accession>
<feature type="transmembrane region" description="Helical" evidence="12">
    <location>
        <begin position="20"/>
        <end position="39"/>
    </location>
</feature>
<dbReference type="KEGG" id="kak:Kalk_19055"/>
<reference evidence="14" key="1">
    <citation type="submission" date="2017-08" db="EMBL/GenBank/DDBJ databases">
        <title>Direct submision.</title>
        <authorList>
            <person name="Kim S.-J."/>
            <person name="Rhee S.-K."/>
        </authorList>
    </citation>
    <scope>NUCLEOTIDE SEQUENCE [LARGE SCALE GENOMIC DNA]</scope>
    <source>
        <strain evidence="14">GI5</strain>
    </source>
</reference>
<dbReference type="GO" id="GO:0017004">
    <property type="term" value="P:cytochrome complex assembly"/>
    <property type="evidence" value="ECO:0007669"/>
    <property type="project" value="UniProtKB-KW"/>
</dbReference>
<dbReference type="EMBL" id="CP022684">
    <property type="protein sequence ID" value="AUM14395.1"/>
    <property type="molecule type" value="Genomic_DNA"/>
</dbReference>
<evidence type="ECO:0000256" key="8">
    <source>
        <dbReference type="ARBA" id="ARBA00022692"/>
    </source>
</evidence>
<sequence length="59" mass="6607">MAFESFADFIAMGKHGPYVWSAYGITLVVVLANIVAPLIRRKGLVDDIKRKARREQAES</sequence>
<evidence type="ECO:0000256" key="5">
    <source>
        <dbReference type="ARBA" id="ARBA00022448"/>
    </source>
</evidence>
<keyword evidence="14" id="KW-1185">Reference proteome</keyword>
<comment type="subcellular location">
    <subcellularLocation>
        <location evidence="2 12">Cell inner membrane</location>
        <topology evidence="2 12">Single-pass membrane protein</topology>
    </subcellularLocation>
</comment>
<dbReference type="GO" id="GO:0015886">
    <property type="term" value="P:heme transport"/>
    <property type="evidence" value="ECO:0007669"/>
    <property type="project" value="InterPro"/>
</dbReference>
<dbReference type="PANTHER" id="PTHR37531">
    <property type="entry name" value="HEME EXPORTER PROTEIN D"/>
    <property type="match status" value="1"/>
</dbReference>
<dbReference type="OrthoDB" id="9815607at2"/>
<evidence type="ECO:0000313" key="14">
    <source>
        <dbReference type="Proteomes" id="UP000235116"/>
    </source>
</evidence>
<dbReference type="GO" id="GO:1903607">
    <property type="term" value="P:cytochrome c biosynthetic process"/>
    <property type="evidence" value="ECO:0007669"/>
    <property type="project" value="TreeGrafter"/>
</dbReference>
<evidence type="ECO:0000256" key="7">
    <source>
        <dbReference type="ARBA" id="ARBA00022519"/>
    </source>
</evidence>
<evidence type="ECO:0000256" key="4">
    <source>
        <dbReference type="ARBA" id="ARBA00016461"/>
    </source>
</evidence>
<organism evidence="13 14">
    <name type="scientific">Ketobacter alkanivorans</name>
    <dbReference type="NCBI Taxonomy" id="1917421"/>
    <lineage>
        <taxon>Bacteria</taxon>
        <taxon>Pseudomonadati</taxon>
        <taxon>Pseudomonadota</taxon>
        <taxon>Gammaproteobacteria</taxon>
        <taxon>Pseudomonadales</taxon>
        <taxon>Ketobacteraceae</taxon>
        <taxon>Ketobacter</taxon>
    </lineage>
</organism>
<keyword evidence="6 12" id="KW-1003">Cell membrane</keyword>
<evidence type="ECO:0000256" key="1">
    <source>
        <dbReference type="ARBA" id="ARBA00002442"/>
    </source>
</evidence>
<dbReference type="Pfam" id="PF04995">
    <property type="entry name" value="CcmD"/>
    <property type="match status" value="1"/>
</dbReference>
<evidence type="ECO:0000313" key="13">
    <source>
        <dbReference type="EMBL" id="AUM14395.1"/>
    </source>
</evidence>
<keyword evidence="9 12" id="KW-0201">Cytochrome c-type biogenesis</keyword>
<evidence type="ECO:0000256" key="12">
    <source>
        <dbReference type="RuleBase" id="RU363101"/>
    </source>
</evidence>
<keyword evidence="8 12" id="KW-0812">Transmembrane</keyword>
<evidence type="ECO:0000256" key="3">
    <source>
        <dbReference type="ARBA" id="ARBA00008741"/>
    </source>
</evidence>
<dbReference type="AlphaFoldDB" id="A0A2K9LSH3"/>
<dbReference type="InterPro" id="IPR052075">
    <property type="entry name" value="Heme_exporter_D"/>
</dbReference>
<keyword evidence="11 12" id="KW-0472">Membrane</keyword>
<protein>
    <recommendedName>
        <fullName evidence="4 12">Heme exporter protein D</fullName>
    </recommendedName>
</protein>
<dbReference type="PANTHER" id="PTHR37531:SF1">
    <property type="entry name" value="HEME EXPORTER PROTEIN D"/>
    <property type="match status" value="1"/>
</dbReference>
<evidence type="ECO:0000256" key="9">
    <source>
        <dbReference type="ARBA" id="ARBA00022748"/>
    </source>
</evidence>
<dbReference type="RefSeq" id="WP_101895769.1">
    <property type="nucleotide sequence ID" value="NZ_CP022684.1"/>
</dbReference>
<dbReference type="NCBIfam" id="TIGR03141">
    <property type="entry name" value="cytochro_ccmD"/>
    <property type="match status" value="1"/>
</dbReference>
<dbReference type="Proteomes" id="UP000235116">
    <property type="component" value="Chromosome"/>
</dbReference>
<comment type="function">
    <text evidence="1 12">Required for the export of heme to the periplasm for the biogenesis of c-type cytochromes.</text>
</comment>
<gene>
    <name evidence="13" type="primary">ccmD</name>
    <name evidence="13" type="ORF">Kalk_19055</name>
</gene>
<dbReference type="InterPro" id="IPR007078">
    <property type="entry name" value="Haem_export_protD_CcmD"/>
</dbReference>
<comment type="similarity">
    <text evidence="3 12">Belongs to the CcmD/CycX/HelD family.</text>
</comment>
<proteinExistence type="inferred from homology"/>
<keyword evidence="5 12" id="KW-0813">Transport</keyword>
<evidence type="ECO:0000256" key="6">
    <source>
        <dbReference type="ARBA" id="ARBA00022475"/>
    </source>
</evidence>
<name>A0A2K9LSH3_9GAMM</name>
<evidence type="ECO:0000256" key="11">
    <source>
        <dbReference type="ARBA" id="ARBA00023136"/>
    </source>
</evidence>
<keyword evidence="7 12" id="KW-0997">Cell inner membrane</keyword>